<name>A0A0N0BS49_9EURY</name>
<comment type="caution">
    <text evidence="3">The sequence shown here is derived from an EMBL/GenBank/DDBJ whole genome shotgun (WGS) entry which is preliminary data.</text>
</comment>
<keyword evidence="1" id="KW-0862">Zinc</keyword>
<feature type="domain" description="SWIM-type" evidence="2">
    <location>
        <begin position="51"/>
        <end position="97"/>
    </location>
</feature>
<dbReference type="OrthoDB" id="31559at2157"/>
<protein>
    <recommendedName>
        <fullName evidence="2">SWIM-type domain-containing protein</fullName>
    </recommendedName>
</protein>
<keyword evidence="1" id="KW-0863">Zinc-finger</keyword>
<evidence type="ECO:0000313" key="4">
    <source>
        <dbReference type="Proteomes" id="UP000037747"/>
    </source>
</evidence>
<dbReference type="InterPro" id="IPR007527">
    <property type="entry name" value="Znf_SWIM"/>
</dbReference>
<dbReference type="RefSeq" id="WP_053770437.1">
    <property type="nucleotide sequence ID" value="NZ_LIST01000001.1"/>
</dbReference>
<reference evidence="3 4" key="1">
    <citation type="submission" date="2015-08" db="EMBL/GenBank/DDBJ databases">
        <title>Genomes of Isolates from Cabo Rojo, PR.</title>
        <authorList>
            <person name="Sanchez-Nieves R.L."/>
            <person name="Montalvo-Rodriguez R."/>
        </authorList>
    </citation>
    <scope>NUCLEOTIDE SEQUENCE [LARGE SCALE GENOMIC DNA]</scope>
    <source>
        <strain evidence="3 4">5</strain>
    </source>
</reference>
<dbReference type="PROSITE" id="PS50966">
    <property type="entry name" value="ZF_SWIM"/>
    <property type="match status" value="1"/>
</dbReference>
<evidence type="ECO:0000259" key="2">
    <source>
        <dbReference type="PROSITE" id="PS50966"/>
    </source>
</evidence>
<dbReference type="AlphaFoldDB" id="A0A0N0BS49"/>
<keyword evidence="1" id="KW-0479">Metal-binding</keyword>
<evidence type="ECO:0000256" key="1">
    <source>
        <dbReference type="PROSITE-ProRule" id="PRU00325"/>
    </source>
</evidence>
<dbReference type="PATRIC" id="fig|1705389.3.peg.737"/>
<organism evidence="3 4">
    <name type="scientific">Halorubrum tropicale</name>
    <dbReference type="NCBI Taxonomy" id="1765655"/>
    <lineage>
        <taxon>Archaea</taxon>
        <taxon>Methanobacteriati</taxon>
        <taxon>Methanobacteriota</taxon>
        <taxon>Stenosarchaea group</taxon>
        <taxon>Halobacteria</taxon>
        <taxon>Halobacteriales</taxon>
        <taxon>Haloferacaceae</taxon>
        <taxon>Halorubrum</taxon>
    </lineage>
</organism>
<dbReference type="STRING" id="1765655.AMR74_02270"/>
<keyword evidence="4" id="KW-1185">Reference proteome</keyword>
<evidence type="ECO:0000313" key="3">
    <source>
        <dbReference type="EMBL" id="KOX97743.1"/>
    </source>
</evidence>
<proteinExistence type="predicted"/>
<sequence length="115" mass="12747">MEPVDDWRSAIDEAGELTGPIAAAIVDAHGDRGQRAIEAVGEGRVKRYRDFTVVVGHEDEYVVEGGECNCADATYNLDADDPDQRCWHAIAVDVADALDAVDHHDMWYSEVREFL</sequence>
<dbReference type="EMBL" id="LIST01000001">
    <property type="protein sequence ID" value="KOX97743.1"/>
    <property type="molecule type" value="Genomic_DNA"/>
</dbReference>
<accession>A0A0N0BS49</accession>
<gene>
    <name evidence="3" type="ORF">AMR74_02270</name>
</gene>
<dbReference type="GO" id="GO:0008270">
    <property type="term" value="F:zinc ion binding"/>
    <property type="evidence" value="ECO:0007669"/>
    <property type="project" value="UniProtKB-KW"/>
</dbReference>
<dbReference type="Proteomes" id="UP000037747">
    <property type="component" value="Unassembled WGS sequence"/>
</dbReference>